<evidence type="ECO:0000313" key="3">
    <source>
        <dbReference type="Proteomes" id="UP000050360"/>
    </source>
</evidence>
<organism evidence="2 3">
    <name type="scientific">Candidatus Methanoperedens nitratireducens</name>
    <dbReference type="NCBI Taxonomy" id="1392998"/>
    <lineage>
        <taxon>Archaea</taxon>
        <taxon>Methanobacteriati</taxon>
        <taxon>Methanobacteriota</taxon>
        <taxon>Stenosarchaea group</taxon>
        <taxon>Methanomicrobia</taxon>
        <taxon>Methanosarcinales</taxon>
        <taxon>ANME-2 cluster</taxon>
        <taxon>Candidatus Methanoperedentaceae</taxon>
        <taxon>Candidatus Methanoperedens</taxon>
    </lineage>
</organism>
<dbReference type="Proteomes" id="UP000050360">
    <property type="component" value="Unassembled WGS sequence"/>
</dbReference>
<proteinExistence type="predicted"/>
<feature type="transmembrane region" description="Helical" evidence="1">
    <location>
        <begin position="6"/>
        <end position="25"/>
    </location>
</feature>
<comment type="caution">
    <text evidence="2">The sequence shown here is derived from an EMBL/GenBank/DDBJ whole genome shotgun (WGS) entry which is preliminary data.</text>
</comment>
<sequence>MNKNATVMAIIIAIALVGFSLWYFTNPQDAYTGKMESINLGTVPTASSALIYVAQDQQFFLANGLNVNIKDYDTGAASLDALLKDDTTLSWAGRIPIRQKSACQKRYQCFRRCR</sequence>
<keyword evidence="1" id="KW-0812">Transmembrane</keyword>
<accession>A0A0P8A0M1</accession>
<dbReference type="AlphaFoldDB" id="A0A0P8A0M1"/>
<dbReference type="EMBL" id="LKCM01000341">
    <property type="protein sequence ID" value="KPQ41504.1"/>
    <property type="molecule type" value="Genomic_DNA"/>
</dbReference>
<gene>
    <name evidence="2" type="ORF">MPEBLZ_03943</name>
</gene>
<name>A0A0P8A0M1_9EURY</name>
<keyword evidence="1" id="KW-0472">Membrane</keyword>
<keyword evidence="1" id="KW-1133">Transmembrane helix</keyword>
<protein>
    <submittedName>
        <fullName evidence="2">Uncharacterized protein</fullName>
    </submittedName>
</protein>
<evidence type="ECO:0000256" key="1">
    <source>
        <dbReference type="SAM" id="Phobius"/>
    </source>
</evidence>
<dbReference type="Gene3D" id="3.40.190.10">
    <property type="entry name" value="Periplasmic binding protein-like II"/>
    <property type="match status" value="1"/>
</dbReference>
<reference evidence="2 3" key="1">
    <citation type="submission" date="2015-09" db="EMBL/GenBank/DDBJ databases">
        <title>A metagenomics-based metabolic model of nitrate-dependent anaerobic oxidation of methane by Methanoperedens-like archaea.</title>
        <authorList>
            <person name="Arshad A."/>
            <person name="Speth D.R."/>
            <person name="De Graaf R.M."/>
            <person name="Op Den Camp H.J."/>
            <person name="Jetten M.S."/>
            <person name="Welte C.U."/>
        </authorList>
    </citation>
    <scope>NUCLEOTIDE SEQUENCE [LARGE SCALE GENOMIC DNA]</scope>
</reference>
<evidence type="ECO:0000313" key="2">
    <source>
        <dbReference type="EMBL" id="KPQ41504.1"/>
    </source>
</evidence>